<evidence type="ECO:0000256" key="1">
    <source>
        <dbReference type="ARBA" id="ARBA00009437"/>
    </source>
</evidence>
<comment type="similarity">
    <text evidence="1">Belongs to the LysR transcriptional regulatory family.</text>
</comment>
<dbReference type="SUPFAM" id="SSF46785">
    <property type="entry name" value="Winged helix' DNA-binding domain"/>
    <property type="match status" value="1"/>
</dbReference>
<dbReference type="PANTHER" id="PTHR30419">
    <property type="entry name" value="HTH-TYPE TRANSCRIPTIONAL REGULATOR YBHD"/>
    <property type="match status" value="1"/>
</dbReference>
<evidence type="ECO:0000256" key="3">
    <source>
        <dbReference type="ARBA" id="ARBA00023125"/>
    </source>
</evidence>
<reference evidence="6 7" key="1">
    <citation type="journal article" date="2016" name="Nat. Biotechnol.">
        <title>Measurement of bacterial replication rates in microbial communities.</title>
        <authorList>
            <person name="Brown C.T."/>
            <person name="Olm M.R."/>
            <person name="Thomas B.C."/>
            <person name="Banfield J.F."/>
        </authorList>
    </citation>
    <scope>NUCLEOTIDE SEQUENCE [LARGE SCALE GENOMIC DNA]</scope>
    <source>
        <strain evidence="6">45_130</strain>
    </source>
</reference>
<dbReference type="GO" id="GO:0003677">
    <property type="term" value="F:DNA binding"/>
    <property type="evidence" value="ECO:0007669"/>
    <property type="project" value="UniProtKB-KW"/>
</dbReference>
<dbReference type="PRINTS" id="PR00039">
    <property type="entry name" value="HTHLYSR"/>
</dbReference>
<keyword evidence="3" id="KW-0238">DNA-binding</keyword>
<proteinExistence type="inferred from homology"/>
<dbReference type="EMBL" id="MNQR01000019">
    <property type="protein sequence ID" value="OKZ10483.1"/>
    <property type="molecule type" value="Genomic_DNA"/>
</dbReference>
<evidence type="ECO:0000259" key="5">
    <source>
        <dbReference type="PROSITE" id="PS50931"/>
    </source>
</evidence>
<keyword evidence="2" id="KW-0805">Transcription regulation</keyword>
<protein>
    <recommendedName>
        <fullName evidence="5">HTH lysR-type domain-containing protein</fullName>
    </recommendedName>
</protein>
<dbReference type="Pfam" id="PF03466">
    <property type="entry name" value="LysR_substrate"/>
    <property type="match status" value="1"/>
</dbReference>
<dbReference type="InterPro" id="IPR036388">
    <property type="entry name" value="WH-like_DNA-bd_sf"/>
</dbReference>
<comment type="caution">
    <text evidence="6">The sequence shown here is derived from an EMBL/GenBank/DDBJ whole genome shotgun (WGS) entry which is preliminary data.</text>
</comment>
<organism evidence="6 7">
    <name type="scientific">Phocaeicola plebeius</name>
    <dbReference type="NCBI Taxonomy" id="310297"/>
    <lineage>
        <taxon>Bacteria</taxon>
        <taxon>Pseudomonadati</taxon>
        <taxon>Bacteroidota</taxon>
        <taxon>Bacteroidia</taxon>
        <taxon>Bacteroidales</taxon>
        <taxon>Bacteroidaceae</taxon>
        <taxon>Phocaeicola</taxon>
    </lineage>
</organism>
<evidence type="ECO:0000256" key="2">
    <source>
        <dbReference type="ARBA" id="ARBA00023015"/>
    </source>
</evidence>
<keyword evidence="4" id="KW-0804">Transcription</keyword>
<dbReference type="CDD" id="cd05466">
    <property type="entry name" value="PBP2_LTTR_substrate"/>
    <property type="match status" value="1"/>
</dbReference>
<dbReference type="AlphaFoldDB" id="A0A854C169"/>
<evidence type="ECO:0000313" key="7">
    <source>
        <dbReference type="Proteomes" id="UP000186685"/>
    </source>
</evidence>
<dbReference type="Proteomes" id="UP000186685">
    <property type="component" value="Unassembled WGS sequence"/>
</dbReference>
<evidence type="ECO:0000256" key="4">
    <source>
        <dbReference type="ARBA" id="ARBA00023163"/>
    </source>
</evidence>
<dbReference type="Gene3D" id="1.10.10.10">
    <property type="entry name" value="Winged helix-like DNA-binding domain superfamily/Winged helix DNA-binding domain"/>
    <property type="match status" value="1"/>
</dbReference>
<dbReference type="Pfam" id="PF00126">
    <property type="entry name" value="HTH_1"/>
    <property type="match status" value="1"/>
</dbReference>
<dbReference type="InterPro" id="IPR000847">
    <property type="entry name" value="LysR_HTH_N"/>
</dbReference>
<dbReference type="PROSITE" id="PS50931">
    <property type="entry name" value="HTH_LYSR"/>
    <property type="match status" value="1"/>
</dbReference>
<dbReference type="Gene3D" id="3.40.190.290">
    <property type="match status" value="1"/>
</dbReference>
<dbReference type="GO" id="GO:0005829">
    <property type="term" value="C:cytosol"/>
    <property type="evidence" value="ECO:0007669"/>
    <property type="project" value="TreeGrafter"/>
</dbReference>
<feature type="domain" description="HTH lysR-type" evidence="5">
    <location>
        <begin position="1"/>
        <end position="58"/>
    </location>
</feature>
<name>A0A854C169_9BACT</name>
<dbReference type="GO" id="GO:0003700">
    <property type="term" value="F:DNA-binding transcription factor activity"/>
    <property type="evidence" value="ECO:0007669"/>
    <property type="project" value="InterPro"/>
</dbReference>
<accession>A0A854C169</accession>
<gene>
    <name evidence="6" type="ORF">BHV76_06275</name>
</gene>
<dbReference type="InterPro" id="IPR036390">
    <property type="entry name" value="WH_DNA-bd_sf"/>
</dbReference>
<dbReference type="InterPro" id="IPR005119">
    <property type="entry name" value="LysR_subst-bd"/>
</dbReference>
<dbReference type="SUPFAM" id="SSF53850">
    <property type="entry name" value="Periplasmic binding protein-like II"/>
    <property type="match status" value="1"/>
</dbReference>
<dbReference type="InterPro" id="IPR050950">
    <property type="entry name" value="HTH-type_LysR_regulators"/>
</dbReference>
<sequence>MELRQLKYFEKACDLENFSEASRQLFISQSTLSQQIKQLEDELGVLLFDRIGKRVLPTEAGLVFLPYARKAIQEAENGRQIIKDIKGIQSGVLNVGVTYSLSNLFVVAVSEFNKIYPKIKVVIKFATSSEQIEMLENNHVDCILSFMPEDLPDEYEKTFLFSSQLYFIVHKSHMLADISSISLKKLSEIPLILPAQGFATRRKIDKLCISNNVRFNIGMEINDVQTIIGLVKNGNWATILTRAAIKGEPDLVKIPILTADKLISQAYLFWPKGIYRKKSALAFSEFVVNAVKKGIK</sequence>
<dbReference type="FunFam" id="1.10.10.10:FF:000001">
    <property type="entry name" value="LysR family transcriptional regulator"/>
    <property type="match status" value="1"/>
</dbReference>
<evidence type="ECO:0000313" key="6">
    <source>
        <dbReference type="EMBL" id="OKZ10483.1"/>
    </source>
</evidence>